<keyword evidence="3" id="KW-0472">Membrane</keyword>
<organism evidence="6 7">
    <name type="scientific">Roseburia faecis</name>
    <dbReference type="NCBI Taxonomy" id="301302"/>
    <lineage>
        <taxon>Bacteria</taxon>
        <taxon>Bacillati</taxon>
        <taxon>Bacillota</taxon>
        <taxon>Clostridia</taxon>
        <taxon>Lachnospirales</taxon>
        <taxon>Lachnospiraceae</taxon>
        <taxon>Roseburia</taxon>
    </lineage>
</organism>
<feature type="domain" description="Bacterial sugar transferase" evidence="4">
    <location>
        <begin position="8"/>
        <end position="186"/>
    </location>
</feature>
<evidence type="ECO:0000313" key="6">
    <source>
        <dbReference type="EMBL" id="CUN18980.1"/>
    </source>
</evidence>
<evidence type="ECO:0000313" key="7">
    <source>
        <dbReference type="Proteomes" id="UP000095495"/>
    </source>
</evidence>
<dbReference type="EMBL" id="CYXV01000020">
    <property type="protein sequence ID" value="CUN18980.1"/>
    <property type="molecule type" value="Genomic_DNA"/>
</dbReference>
<dbReference type="Gene3D" id="3.40.50.720">
    <property type="entry name" value="NAD(P)-binding Rossmann-like Domain"/>
    <property type="match status" value="1"/>
</dbReference>
<dbReference type="AlphaFoldDB" id="A0A173UX59"/>
<accession>A0A173UX59</accession>
<evidence type="ECO:0000256" key="3">
    <source>
        <dbReference type="SAM" id="Phobius"/>
    </source>
</evidence>
<dbReference type="GO" id="GO:0016780">
    <property type="term" value="F:phosphotransferase activity, for other substituted phosphate groups"/>
    <property type="evidence" value="ECO:0007669"/>
    <property type="project" value="TreeGrafter"/>
</dbReference>
<dbReference type="Proteomes" id="UP000095495">
    <property type="component" value="Unassembled WGS sequence"/>
</dbReference>
<evidence type="ECO:0000256" key="1">
    <source>
        <dbReference type="ARBA" id="ARBA00006464"/>
    </source>
</evidence>
<reference evidence="6 7" key="1">
    <citation type="submission" date="2015-09" db="EMBL/GenBank/DDBJ databases">
        <authorList>
            <consortium name="Pathogen Informatics"/>
        </authorList>
    </citation>
    <scope>NUCLEOTIDE SEQUENCE [LARGE SCALE GENOMIC DNA]</scope>
    <source>
        <strain evidence="6 7">2789STDY5608863</strain>
    </source>
</reference>
<feature type="compositionally biased region" description="Basic and acidic residues" evidence="2">
    <location>
        <begin position="207"/>
        <end position="232"/>
    </location>
</feature>
<feature type="transmembrane region" description="Helical" evidence="3">
    <location>
        <begin position="12"/>
        <end position="36"/>
    </location>
</feature>
<dbReference type="InterPro" id="IPR029903">
    <property type="entry name" value="RmlD-like-bd"/>
</dbReference>
<dbReference type="InterPro" id="IPR003362">
    <property type="entry name" value="Bact_transf"/>
</dbReference>
<name>A0A173UX59_9FIRM</name>
<proteinExistence type="inferred from homology"/>
<gene>
    <name evidence="6" type="primary">wcaJ_3</name>
    <name evidence="6" type="ORF">ERS852420_03325</name>
</gene>
<comment type="similarity">
    <text evidence="1">Belongs to the bacterial sugar transferase family.</text>
</comment>
<protein>
    <submittedName>
        <fullName evidence="6">Putative colanic biosynthesis UDP-glucose lipid carrier transferase</fullName>
    </submittedName>
</protein>
<evidence type="ECO:0000259" key="4">
    <source>
        <dbReference type="Pfam" id="PF02397"/>
    </source>
</evidence>
<keyword evidence="3" id="KW-0812">Transmembrane</keyword>
<keyword evidence="3" id="KW-1133">Transmembrane helix</keyword>
<evidence type="ECO:0000259" key="5">
    <source>
        <dbReference type="Pfam" id="PF04321"/>
    </source>
</evidence>
<dbReference type="SUPFAM" id="SSF51735">
    <property type="entry name" value="NAD(P)-binding Rossmann-fold domains"/>
    <property type="match status" value="1"/>
</dbReference>
<evidence type="ECO:0000256" key="2">
    <source>
        <dbReference type="SAM" id="MobiDB-lite"/>
    </source>
</evidence>
<feature type="region of interest" description="Disordered" evidence="2">
    <location>
        <begin position="198"/>
        <end position="236"/>
    </location>
</feature>
<sequence>MKGYHYIKRGIDIILSGMAIVILSPLLLFLCIAIKLDTPGPILFKQKRVGIHRSFFQIYKFRTMRIDTPKDVPTHMLENPEQYITKVGKFLRKTSLDELPQIFNIFKGEMSIVGPRPALWNQDDLVAEREKYGANDVTPGLTGWAQINGRDELEIPDKARLDGEYVKHLGPWMDLKCFLGTIGSVLMHDGVVEGGTGELNKEEEETEAHKSETAQSSAKKETIAKDTEESEKGRRKKKILITGSGSYVGTSVEAWLRQWPEYYQVDTLDMRTQTWRTHDFSAYDVVYHVAGIAHADVGQVTEEEKKQYYRVNTDLAVETAEKAKKEGVQQFLFMSSMIVYSGCREKEITKNTIPKPLNFYGDSKWQADQKIQALADERFKVVVLRPPMIYGKGSKGNYPQLAKLAGKLPLFPIVHNQRSMLYIENLAQFVKRMIDNEETGVFFPQNEQYINTSDLVQMIAMVKGHRLVMVPATGWIIRLMKKIPGKIGILTGKAFGDSVYDMQMSEYKEEYRVCDWKESVRRTEG</sequence>
<dbReference type="Pfam" id="PF04321">
    <property type="entry name" value="RmlD_sub_bind"/>
    <property type="match status" value="1"/>
</dbReference>
<feature type="domain" description="RmlD-like substrate binding" evidence="5">
    <location>
        <begin position="238"/>
        <end position="461"/>
    </location>
</feature>
<dbReference type="Pfam" id="PF02397">
    <property type="entry name" value="Bac_transf"/>
    <property type="match status" value="1"/>
</dbReference>
<dbReference type="PANTHER" id="PTHR30576:SF10">
    <property type="entry name" value="SLL5057 PROTEIN"/>
    <property type="match status" value="1"/>
</dbReference>
<dbReference type="InterPro" id="IPR036291">
    <property type="entry name" value="NAD(P)-bd_dom_sf"/>
</dbReference>
<keyword evidence="6" id="KW-0808">Transferase</keyword>
<dbReference type="PANTHER" id="PTHR30576">
    <property type="entry name" value="COLANIC BIOSYNTHESIS UDP-GLUCOSE LIPID CARRIER TRANSFERASE"/>
    <property type="match status" value="1"/>
</dbReference>